<dbReference type="GO" id="GO:0005634">
    <property type="term" value="C:nucleus"/>
    <property type="evidence" value="ECO:0007669"/>
    <property type="project" value="TreeGrafter"/>
</dbReference>
<evidence type="ECO:0000313" key="6">
    <source>
        <dbReference type="EMBL" id="OHT16737.1"/>
    </source>
</evidence>
<keyword evidence="7" id="KW-1185">Reference proteome</keyword>
<dbReference type="GeneID" id="94831684"/>
<sequence length="261" mass="29102">MFFAPVPTPFNALNPLNTLNGLNTMSVINGIPSGLANSLSNGLKVNIGLNSSNCVRQPSYRKCMWTEAEDKLLKDAVEAHGVKNWSLISTLVPGRNGKQCRERWSGMLDPDLAKDAWSIEEDQLLVKLHNEYGNKWAKISTFLPGRSRISLRNRWSYHVRHNFQRINSPDSNNGSSSDITENVASTAVDASGNSQSQQTSYSSDCFTDEASASDCFSDLSSDEMKEETDPFNFIKFEGKSWEELDQLTSGLDGEMIFEPTW</sequence>
<dbReference type="VEuPathDB" id="TrichDB:TRFO_13008"/>
<comment type="caution">
    <text evidence="6">The sequence shown here is derived from an EMBL/GenBank/DDBJ whole genome shotgun (WGS) entry which is preliminary data.</text>
</comment>
<dbReference type="AlphaFoldDB" id="A0A1J4KZQ2"/>
<dbReference type="InterPro" id="IPR017930">
    <property type="entry name" value="Myb_dom"/>
</dbReference>
<feature type="domain" description="HTH myb-type" evidence="5">
    <location>
        <begin position="57"/>
        <end position="112"/>
    </location>
</feature>
<dbReference type="Pfam" id="PF13921">
    <property type="entry name" value="Myb_DNA-bind_6"/>
    <property type="match status" value="1"/>
</dbReference>
<accession>A0A1J4KZQ2</accession>
<evidence type="ECO:0000259" key="5">
    <source>
        <dbReference type="PROSITE" id="PS51294"/>
    </source>
</evidence>
<dbReference type="OrthoDB" id="2143914at2759"/>
<evidence type="ECO:0000259" key="4">
    <source>
        <dbReference type="PROSITE" id="PS51293"/>
    </source>
</evidence>
<dbReference type="SUPFAM" id="SSF46689">
    <property type="entry name" value="Homeodomain-like"/>
    <property type="match status" value="1"/>
</dbReference>
<protein>
    <submittedName>
        <fullName evidence="6">Myb-like DNA-binding domain containing protein</fullName>
    </submittedName>
</protein>
<dbReference type="PANTHER" id="PTHR45614:SF299">
    <property type="entry name" value="MYB-LIKE DNA-BINDING DOMAIN CONTAINING PROTEIN"/>
    <property type="match status" value="1"/>
</dbReference>
<evidence type="ECO:0000256" key="1">
    <source>
        <dbReference type="ARBA" id="ARBA00022737"/>
    </source>
</evidence>
<feature type="domain" description="Myb-like" evidence="3">
    <location>
        <begin position="57"/>
        <end position="108"/>
    </location>
</feature>
<feature type="domain" description="Myb-like" evidence="3">
    <location>
        <begin position="109"/>
        <end position="159"/>
    </location>
</feature>
<organism evidence="6 7">
    <name type="scientific">Tritrichomonas foetus</name>
    <dbReference type="NCBI Taxonomy" id="1144522"/>
    <lineage>
        <taxon>Eukaryota</taxon>
        <taxon>Metamonada</taxon>
        <taxon>Parabasalia</taxon>
        <taxon>Tritrichomonadida</taxon>
        <taxon>Tritrichomonadidae</taxon>
        <taxon>Tritrichomonas</taxon>
    </lineage>
</organism>
<dbReference type="InterPro" id="IPR050560">
    <property type="entry name" value="MYB_TF"/>
</dbReference>
<dbReference type="PROSITE" id="PS50090">
    <property type="entry name" value="MYB_LIKE"/>
    <property type="match status" value="2"/>
</dbReference>
<name>A0A1J4KZQ2_9EUKA</name>
<feature type="domain" description="HTH myb-type" evidence="5">
    <location>
        <begin position="114"/>
        <end position="163"/>
    </location>
</feature>
<proteinExistence type="predicted"/>
<dbReference type="PROSITE" id="PS51294">
    <property type="entry name" value="HTH_MYB"/>
    <property type="match status" value="2"/>
</dbReference>
<dbReference type="InterPro" id="IPR017884">
    <property type="entry name" value="SANT_dom"/>
</dbReference>
<evidence type="ECO:0000259" key="3">
    <source>
        <dbReference type="PROSITE" id="PS50090"/>
    </source>
</evidence>
<dbReference type="PANTHER" id="PTHR45614">
    <property type="entry name" value="MYB PROTEIN-RELATED"/>
    <property type="match status" value="1"/>
</dbReference>
<evidence type="ECO:0000256" key="2">
    <source>
        <dbReference type="ARBA" id="ARBA00023125"/>
    </source>
</evidence>
<dbReference type="Proteomes" id="UP000179807">
    <property type="component" value="Unassembled WGS sequence"/>
</dbReference>
<dbReference type="GO" id="GO:0000978">
    <property type="term" value="F:RNA polymerase II cis-regulatory region sequence-specific DNA binding"/>
    <property type="evidence" value="ECO:0007669"/>
    <property type="project" value="TreeGrafter"/>
</dbReference>
<dbReference type="Gene3D" id="1.10.10.60">
    <property type="entry name" value="Homeodomain-like"/>
    <property type="match status" value="2"/>
</dbReference>
<dbReference type="SMART" id="SM00717">
    <property type="entry name" value="SANT"/>
    <property type="match status" value="2"/>
</dbReference>
<keyword evidence="1" id="KW-0677">Repeat</keyword>
<dbReference type="InterPro" id="IPR009057">
    <property type="entry name" value="Homeodomain-like_sf"/>
</dbReference>
<evidence type="ECO:0000313" key="7">
    <source>
        <dbReference type="Proteomes" id="UP000179807"/>
    </source>
</evidence>
<keyword evidence="2" id="KW-0238">DNA-binding</keyword>
<dbReference type="PROSITE" id="PS51293">
    <property type="entry name" value="SANT"/>
    <property type="match status" value="1"/>
</dbReference>
<dbReference type="EMBL" id="MLAK01000078">
    <property type="protein sequence ID" value="OHT16737.1"/>
    <property type="molecule type" value="Genomic_DNA"/>
</dbReference>
<feature type="domain" description="SANT" evidence="4">
    <location>
        <begin position="62"/>
        <end position="102"/>
    </location>
</feature>
<dbReference type="CDD" id="cd00167">
    <property type="entry name" value="SANT"/>
    <property type="match status" value="2"/>
</dbReference>
<dbReference type="FunFam" id="1.10.10.60:FF:000010">
    <property type="entry name" value="Transcriptional activator Myb isoform A"/>
    <property type="match status" value="1"/>
</dbReference>
<reference evidence="6" key="1">
    <citation type="submission" date="2016-10" db="EMBL/GenBank/DDBJ databases">
        <authorList>
            <person name="Benchimol M."/>
            <person name="Almeida L.G."/>
            <person name="Vasconcelos A.T."/>
            <person name="Perreira-Neves A."/>
            <person name="Rosa I.A."/>
            <person name="Tasca T."/>
            <person name="Bogo M.R."/>
            <person name="de Souza W."/>
        </authorList>
    </citation>
    <scope>NUCLEOTIDE SEQUENCE [LARGE SCALE GENOMIC DNA]</scope>
    <source>
        <strain evidence="6">K</strain>
    </source>
</reference>
<gene>
    <name evidence="6" type="ORF">TRFO_13008</name>
</gene>
<dbReference type="RefSeq" id="XP_068369873.1">
    <property type="nucleotide sequence ID" value="XM_068496980.1"/>
</dbReference>
<dbReference type="GO" id="GO:0000981">
    <property type="term" value="F:DNA-binding transcription factor activity, RNA polymerase II-specific"/>
    <property type="evidence" value="ECO:0007669"/>
    <property type="project" value="TreeGrafter"/>
</dbReference>
<dbReference type="InterPro" id="IPR001005">
    <property type="entry name" value="SANT/Myb"/>
</dbReference>